<comment type="caution">
    <text evidence="1">The sequence shown here is derived from an EMBL/GenBank/DDBJ whole genome shotgun (WGS) entry which is preliminary data.</text>
</comment>
<sequence>MLSSTCLTVTISNKLPVIETQSLPDEATLQGLVAYMWDDKKFQAFEYRDEEQLNLTDSFLRAFAAYLETHKLSSRIALSKANTSNKFFMEYCQPATMSQICEEVNRNETLPAEATEWIFKGDTLFSGSAVPVICRGCKRTSSDDHKHYN</sequence>
<dbReference type="Proteomes" id="UP000664203">
    <property type="component" value="Unassembled WGS sequence"/>
</dbReference>
<accession>A0A8H3G1D5</accession>
<dbReference type="EMBL" id="CAJPDR010000367">
    <property type="protein sequence ID" value="CAF9933990.1"/>
    <property type="molecule type" value="Genomic_DNA"/>
</dbReference>
<proteinExistence type="predicted"/>
<reference evidence="1" key="1">
    <citation type="submission" date="2021-03" db="EMBL/GenBank/DDBJ databases">
        <authorList>
            <person name="Tagirdzhanova G."/>
        </authorList>
    </citation>
    <scope>NUCLEOTIDE SEQUENCE</scope>
</reference>
<keyword evidence="2" id="KW-1185">Reference proteome</keyword>
<gene>
    <name evidence="1" type="ORF">ALECFALPRED_005810</name>
</gene>
<evidence type="ECO:0000313" key="2">
    <source>
        <dbReference type="Proteomes" id="UP000664203"/>
    </source>
</evidence>
<evidence type="ECO:0000313" key="1">
    <source>
        <dbReference type="EMBL" id="CAF9933990.1"/>
    </source>
</evidence>
<dbReference type="AlphaFoldDB" id="A0A8H3G1D5"/>
<name>A0A8H3G1D5_9LECA</name>
<organism evidence="1 2">
    <name type="scientific">Alectoria fallacina</name>
    <dbReference type="NCBI Taxonomy" id="1903189"/>
    <lineage>
        <taxon>Eukaryota</taxon>
        <taxon>Fungi</taxon>
        <taxon>Dikarya</taxon>
        <taxon>Ascomycota</taxon>
        <taxon>Pezizomycotina</taxon>
        <taxon>Lecanoromycetes</taxon>
        <taxon>OSLEUM clade</taxon>
        <taxon>Lecanoromycetidae</taxon>
        <taxon>Lecanorales</taxon>
        <taxon>Lecanorineae</taxon>
        <taxon>Parmeliaceae</taxon>
        <taxon>Alectoria</taxon>
    </lineage>
</organism>
<protein>
    <submittedName>
        <fullName evidence="1">Uncharacterized protein</fullName>
    </submittedName>
</protein>
<dbReference type="OrthoDB" id="2322999at2759"/>